<protein>
    <recommendedName>
        <fullName evidence="11">Bifunctional enzyme IspD/IspF</fullName>
    </recommendedName>
    <domain>
        <recommendedName>
            <fullName evidence="11">2-C-methyl-D-erythritol 4-phosphate cytidylyltransferase</fullName>
            <ecNumber evidence="11">2.7.7.60</ecNumber>
        </recommendedName>
        <alternativeName>
            <fullName evidence="11">4-diphosphocytidyl-2C-methyl-D-erythritol synthase</fullName>
        </alternativeName>
        <alternativeName>
            <fullName evidence="11">MEP cytidylyltransferase</fullName>
            <shortName evidence="11">MCT</shortName>
        </alternativeName>
    </domain>
    <domain>
        <recommendedName>
            <fullName evidence="11">2-C-methyl-D-erythritol 2,4-cyclodiphosphate synthase</fullName>
            <shortName evidence="11">MECDP-synthase</shortName>
            <shortName evidence="11">MECPP-synthase</shortName>
            <shortName evidence="11">MECPS</shortName>
            <ecNumber evidence="11">4.6.1.12</ecNumber>
        </recommendedName>
    </domain>
</protein>
<evidence type="ECO:0000256" key="5">
    <source>
        <dbReference type="ARBA" id="ARBA00022679"/>
    </source>
</evidence>
<feature type="binding site" evidence="11">
    <location>
        <begin position="293"/>
        <end position="297"/>
    </location>
    <ligand>
        <name>4-CDP-2-C-methyl-D-erythritol 2-phosphate</name>
        <dbReference type="ChEBI" id="CHEBI:57919"/>
    </ligand>
</feature>
<comment type="catalytic activity">
    <reaction evidence="1 11">
        <text>4-CDP-2-C-methyl-D-erythritol 2-phosphate = 2-C-methyl-D-erythritol 2,4-cyclic diphosphate + CMP</text>
        <dbReference type="Rhea" id="RHEA:23864"/>
        <dbReference type="ChEBI" id="CHEBI:57919"/>
        <dbReference type="ChEBI" id="CHEBI:58483"/>
        <dbReference type="ChEBI" id="CHEBI:60377"/>
        <dbReference type="EC" id="4.6.1.12"/>
    </reaction>
</comment>
<dbReference type="EC" id="4.6.1.12" evidence="11"/>
<feature type="region of interest" description="2-C-methyl-D-erythritol 2,4-cyclodiphosphate synthase" evidence="11">
    <location>
        <begin position="234"/>
        <end position="388"/>
    </location>
</feature>
<comment type="similarity">
    <text evidence="11">In the N-terminal section; belongs to the IspD/TarI cytidylyltransferase family. IspD subfamily.</text>
</comment>
<dbReference type="GO" id="GO:0019288">
    <property type="term" value="P:isopentenyl diphosphate biosynthetic process, methylerythritol 4-phosphate pathway"/>
    <property type="evidence" value="ECO:0007669"/>
    <property type="project" value="UniProtKB-UniRule"/>
</dbReference>
<organism evidence="13 14">
    <name type="scientific">Massiliimalia timonensis</name>
    <dbReference type="NCBI Taxonomy" id="1987501"/>
    <lineage>
        <taxon>Bacteria</taxon>
        <taxon>Bacillati</taxon>
        <taxon>Bacillota</taxon>
        <taxon>Clostridia</taxon>
        <taxon>Eubacteriales</taxon>
        <taxon>Oscillospiraceae</taxon>
        <taxon>Massiliimalia</taxon>
    </lineage>
</organism>
<name>A0A8J6PFY5_9FIRM</name>
<dbReference type="EMBL" id="JACRTL010000004">
    <property type="protein sequence ID" value="MBC8611162.1"/>
    <property type="molecule type" value="Genomic_DNA"/>
</dbReference>
<dbReference type="GO" id="GO:0016114">
    <property type="term" value="P:terpenoid biosynthetic process"/>
    <property type="evidence" value="ECO:0007669"/>
    <property type="project" value="InterPro"/>
</dbReference>
<dbReference type="AlphaFoldDB" id="A0A8J6PFY5"/>
<dbReference type="NCBIfam" id="TIGR00453">
    <property type="entry name" value="ispD"/>
    <property type="match status" value="1"/>
</dbReference>
<dbReference type="InterPro" id="IPR003526">
    <property type="entry name" value="MECDP_synthase"/>
</dbReference>
<evidence type="ECO:0000256" key="1">
    <source>
        <dbReference type="ARBA" id="ARBA00000200"/>
    </source>
</evidence>
<keyword evidence="14" id="KW-1185">Reference proteome</keyword>
<evidence type="ECO:0000256" key="9">
    <source>
        <dbReference type="ARBA" id="ARBA00023239"/>
    </source>
</evidence>
<dbReference type="Proteomes" id="UP000632659">
    <property type="component" value="Unassembled WGS sequence"/>
</dbReference>
<feature type="domain" description="2-C-methyl-D-erythritol 2,4-cyclodiphosphate synthase" evidence="12">
    <location>
        <begin position="233"/>
        <end position="386"/>
    </location>
</feature>
<feature type="binding site" evidence="11">
    <location>
        <begin position="240"/>
        <end position="242"/>
    </location>
    <ligand>
        <name>4-CDP-2-C-methyl-D-erythritol 2-phosphate</name>
        <dbReference type="ChEBI" id="CHEBI:57919"/>
    </ligand>
</feature>
<feature type="binding site" evidence="11">
    <location>
        <position position="242"/>
    </location>
    <ligand>
        <name>a divalent metal cation</name>
        <dbReference type="ChEBI" id="CHEBI:60240"/>
    </ligand>
</feature>
<dbReference type="GO" id="GO:0050518">
    <property type="term" value="F:2-C-methyl-D-erythritol 4-phosphate cytidylyltransferase activity"/>
    <property type="evidence" value="ECO:0007669"/>
    <property type="project" value="UniProtKB-UniRule"/>
</dbReference>
<comment type="pathway">
    <text evidence="11">Isoprenoid biosynthesis; isopentenyl diphosphate biosynthesis via DXP pathway; isopentenyl diphosphate from 1-deoxy-D-xylulose 5-phosphate: step 2/6.</text>
</comment>
<dbReference type="RefSeq" id="WP_187536549.1">
    <property type="nucleotide sequence ID" value="NZ_JACRTL010000004.1"/>
</dbReference>
<dbReference type="Gene3D" id="3.90.550.10">
    <property type="entry name" value="Spore Coat Polysaccharide Biosynthesis Protein SpsA, Chain A"/>
    <property type="match status" value="1"/>
</dbReference>
<keyword evidence="5 11" id="KW-0808">Transferase</keyword>
<feature type="binding site" evidence="11">
    <location>
        <begin position="288"/>
        <end position="290"/>
    </location>
    <ligand>
        <name>4-CDP-2-C-methyl-D-erythritol 2-phosphate</name>
        <dbReference type="ChEBI" id="CHEBI:57919"/>
    </ligand>
</feature>
<dbReference type="InterPro" id="IPR026596">
    <property type="entry name" value="IspD/F"/>
</dbReference>
<evidence type="ECO:0000256" key="6">
    <source>
        <dbReference type="ARBA" id="ARBA00022695"/>
    </source>
</evidence>
<evidence type="ECO:0000313" key="13">
    <source>
        <dbReference type="EMBL" id="MBC8611162.1"/>
    </source>
</evidence>
<reference evidence="13" key="1">
    <citation type="submission" date="2020-08" db="EMBL/GenBank/DDBJ databases">
        <title>Genome public.</title>
        <authorList>
            <person name="Liu C."/>
            <person name="Sun Q."/>
        </authorList>
    </citation>
    <scope>NUCLEOTIDE SEQUENCE</scope>
    <source>
        <strain evidence="13">NSJ-15</strain>
    </source>
</reference>
<evidence type="ECO:0000256" key="2">
    <source>
        <dbReference type="ARBA" id="ARBA00001968"/>
    </source>
</evidence>
<keyword evidence="10 11" id="KW-0511">Multifunctional enzyme</keyword>
<keyword evidence="9 11" id="KW-0456">Lyase</keyword>
<feature type="site" description="Transition state stabilizer" evidence="11">
    <location>
        <position position="365"/>
    </location>
</feature>
<comment type="similarity">
    <text evidence="11">In the C-terminal section; belongs to the IspF family.</text>
</comment>
<keyword evidence="6 11" id="KW-0548">Nucleotidyltransferase</keyword>
<dbReference type="HAMAP" id="MF_00108">
    <property type="entry name" value="IspD"/>
    <property type="match status" value="1"/>
</dbReference>
<dbReference type="GO" id="GO:0008685">
    <property type="term" value="F:2-C-methyl-D-erythritol 2,4-cyclodiphosphate synthase activity"/>
    <property type="evidence" value="ECO:0007669"/>
    <property type="project" value="UniProtKB-UniRule"/>
</dbReference>
<dbReference type="PANTHER" id="PTHR43181:SF1">
    <property type="entry name" value="2-C-METHYL-D-ERYTHRITOL 2,4-CYCLODIPHOSPHATE SYNTHASE, CHLOROPLASTIC"/>
    <property type="match status" value="1"/>
</dbReference>
<comment type="caution">
    <text evidence="11">Lacks conserved residue(s) required for the propagation of feature annotation.</text>
</comment>
<keyword evidence="8 11" id="KW-0414">Isoprene biosynthesis</keyword>
<dbReference type="NCBIfam" id="TIGR00151">
    <property type="entry name" value="ispF"/>
    <property type="match status" value="1"/>
</dbReference>
<feature type="site" description="Positions MEP for the nucleophilic attack" evidence="11">
    <location>
        <position position="209"/>
    </location>
</feature>
<dbReference type="InterPro" id="IPR034683">
    <property type="entry name" value="IspD/TarI"/>
</dbReference>
<evidence type="ECO:0000256" key="10">
    <source>
        <dbReference type="ARBA" id="ARBA00023268"/>
    </source>
</evidence>
<feature type="region of interest" description="2-C-methyl-D-erythritol 4-phosphate cytidylyltransferase" evidence="11">
    <location>
        <begin position="1"/>
        <end position="233"/>
    </location>
</feature>
<dbReference type="HAMAP" id="MF_00107">
    <property type="entry name" value="IspF"/>
    <property type="match status" value="1"/>
</dbReference>
<comment type="similarity">
    <text evidence="4">Belongs to the IspF family.</text>
</comment>
<dbReference type="GO" id="GO:0046872">
    <property type="term" value="F:metal ion binding"/>
    <property type="evidence" value="ECO:0007669"/>
    <property type="project" value="UniProtKB-KW"/>
</dbReference>
<evidence type="ECO:0000313" key="14">
    <source>
        <dbReference type="Proteomes" id="UP000632659"/>
    </source>
</evidence>
<evidence type="ECO:0000256" key="11">
    <source>
        <dbReference type="HAMAP-Rule" id="MF_01520"/>
    </source>
</evidence>
<comment type="catalytic activity">
    <reaction evidence="11">
        <text>2-C-methyl-D-erythritol 4-phosphate + CTP + H(+) = 4-CDP-2-C-methyl-D-erythritol + diphosphate</text>
        <dbReference type="Rhea" id="RHEA:13429"/>
        <dbReference type="ChEBI" id="CHEBI:15378"/>
        <dbReference type="ChEBI" id="CHEBI:33019"/>
        <dbReference type="ChEBI" id="CHEBI:37563"/>
        <dbReference type="ChEBI" id="CHEBI:57823"/>
        <dbReference type="ChEBI" id="CHEBI:58262"/>
        <dbReference type="EC" id="2.7.7.60"/>
    </reaction>
</comment>
<dbReference type="HAMAP" id="MF_01520">
    <property type="entry name" value="IspDF"/>
    <property type="match status" value="1"/>
</dbReference>
<comment type="pathway">
    <text evidence="3 11">Isoprenoid biosynthesis; isopentenyl diphosphate biosynthesis via DXP pathway; isopentenyl diphosphate from 1-deoxy-D-xylulose 5-phosphate: step 4/6.</text>
</comment>
<proteinExistence type="inferred from homology"/>
<feature type="site" description="Transition state stabilizer" evidence="11">
    <location>
        <position position="16"/>
    </location>
</feature>
<comment type="function">
    <text evidence="11">Bifunctional enzyme that catalyzes the formation of 4-diphosphocytidyl-2-C-methyl-D-erythritol from CTP and 2-C-methyl-D-erythritol 4-phosphate (MEP) (IspD), and catalyzes the conversion of 4-diphosphocytidyl-2-C-methyl-D-erythritol 2-phosphate (CDP-ME2P) to 2-C-methyl-D-erythritol 2,4-cyclodiphosphate (ME-CPP) with a corresponding release of cytidine 5-monophosphate (CMP) (IspF).</text>
</comment>
<dbReference type="EC" id="2.7.7.60" evidence="11"/>
<dbReference type="InterPro" id="IPR029044">
    <property type="entry name" value="Nucleotide-diphossugar_trans"/>
</dbReference>
<evidence type="ECO:0000256" key="3">
    <source>
        <dbReference type="ARBA" id="ARBA00004709"/>
    </source>
</evidence>
<dbReference type="Pfam" id="PF01128">
    <property type="entry name" value="IspD"/>
    <property type="match status" value="1"/>
</dbReference>
<dbReference type="PROSITE" id="PS01350">
    <property type="entry name" value="ISPF"/>
    <property type="match status" value="1"/>
</dbReference>
<feature type="site" description="Transition state stabilizer" evidence="11">
    <location>
        <position position="22"/>
    </location>
</feature>
<feature type="site" description="Positions MEP for the nucleophilic attack" evidence="11">
    <location>
        <position position="153"/>
    </location>
</feature>
<evidence type="ECO:0000256" key="4">
    <source>
        <dbReference type="ARBA" id="ARBA00008480"/>
    </source>
</evidence>
<feature type="binding site" evidence="11">
    <location>
        <position position="274"/>
    </location>
    <ligand>
        <name>a divalent metal cation</name>
        <dbReference type="ChEBI" id="CHEBI:60240"/>
    </ligand>
</feature>
<dbReference type="CDD" id="cd02516">
    <property type="entry name" value="CDP-ME_synthetase"/>
    <property type="match status" value="1"/>
</dbReference>
<keyword evidence="7 11" id="KW-0479">Metal-binding</keyword>
<accession>A0A8J6PFY5</accession>
<evidence type="ECO:0000259" key="12">
    <source>
        <dbReference type="Pfam" id="PF02542"/>
    </source>
</evidence>
<dbReference type="FunFam" id="3.90.550.10:FF:000003">
    <property type="entry name" value="2-C-methyl-D-erythritol 4-phosphate cytidylyltransferase"/>
    <property type="match status" value="1"/>
</dbReference>
<dbReference type="UniPathway" id="UPA00056">
    <property type="reaction ID" value="UER00093"/>
</dbReference>
<evidence type="ECO:0000256" key="7">
    <source>
        <dbReference type="ARBA" id="ARBA00022723"/>
    </source>
</evidence>
<feature type="binding site" evidence="11">
    <location>
        <begin position="364"/>
        <end position="367"/>
    </location>
    <ligand>
        <name>4-CDP-2-C-methyl-D-erythritol 2-phosphate</name>
        <dbReference type="ChEBI" id="CHEBI:57919"/>
    </ligand>
</feature>
<comment type="cofactor">
    <cofactor evidence="2 11">
        <name>a divalent metal cation</name>
        <dbReference type="ChEBI" id="CHEBI:60240"/>
    </cofactor>
</comment>
<sequence length="388" mass="42259">MFRVSVILVAAGSGTRMGGVPKQFLHLGSMTVVEHSIHTFAQIPSVAEIIVVTKEEEISRMKSLLDEYNEVIPIKVTAGGSTRQESVARGVEACGQEITHVAIHDAARPLVRRKDVEHVFADALEYRAATLGIVSKDTIKVVHHGIIDETPQRSTLYLTQTPQVFEIVLYRRAMKFAALHEFDFTDDCQLVEAIGVPVHMTPGDYRNMKLTTPEDIAVAQALLEEEERKSSRMRIGHGYDVHRLVEGRKLILGGVEISHTVGLLGHSDADVLVHAVMDALLGAAALGDIGQHFPDTDPAFAGADSIKLLEYVCALLAKQGYHVGNIDATIIAQKPKLAEFLPQMREKIATACKVGLDAVNIKATTEEKLGFTGEERGIAAHAIVLIES</sequence>
<dbReference type="InterPro" id="IPR036571">
    <property type="entry name" value="MECDP_synthase_sf"/>
</dbReference>
<gene>
    <name evidence="11" type="primary">ispDF</name>
    <name evidence="13" type="ORF">H8702_08550</name>
</gene>
<feature type="binding site" evidence="11">
    <location>
        <position position="240"/>
    </location>
    <ligand>
        <name>a divalent metal cation</name>
        <dbReference type="ChEBI" id="CHEBI:60240"/>
    </ligand>
</feature>
<dbReference type="CDD" id="cd00554">
    <property type="entry name" value="MECDP_synthase"/>
    <property type="match status" value="1"/>
</dbReference>
<dbReference type="InterPro" id="IPR001228">
    <property type="entry name" value="IspD"/>
</dbReference>
<dbReference type="InterPro" id="IPR020555">
    <property type="entry name" value="MECDP_synthase_CS"/>
</dbReference>
<feature type="binding site" evidence="11">
    <location>
        <begin position="266"/>
        <end position="267"/>
    </location>
    <ligand>
        <name>4-CDP-2-C-methyl-D-erythritol 2-phosphate</name>
        <dbReference type="ChEBI" id="CHEBI:57919"/>
    </ligand>
</feature>
<comment type="caution">
    <text evidence="13">The sequence shown here is derived from an EMBL/GenBank/DDBJ whole genome shotgun (WGS) entry which is preliminary data.</text>
</comment>
<dbReference type="PANTHER" id="PTHR43181">
    <property type="entry name" value="2-C-METHYL-D-ERYTHRITOL 2,4-CYCLODIPHOSPHATE SYNTHASE, CHLOROPLASTIC"/>
    <property type="match status" value="1"/>
</dbReference>
<dbReference type="SUPFAM" id="SSF53448">
    <property type="entry name" value="Nucleotide-diphospho-sugar transferases"/>
    <property type="match status" value="1"/>
</dbReference>
<feature type="binding site" evidence="11">
    <location>
        <position position="371"/>
    </location>
    <ligand>
        <name>4-CDP-2-C-methyl-D-erythritol 2-phosphate</name>
        <dbReference type="ChEBI" id="CHEBI:57919"/>
    </ligand>
</feature>
<evidence type="ECO:0000256" key="8">
    <source>
        <dbReference type="ARBA" id="ARBA00023229"/>
    </source>
</evidence>
<dbReference type="SUPFAM" id="SSF69765">
    <property type="entry name" value="IpsF-like"/>
    <property type="match status" value="1"/>
</dbReference>
<dbReference type="FunFam" id="3.30.1330.50:FF:000001">
    <property type="entry name" value="2-C-methyl-D-erythritol 2,4-cyclodiphosphate synthase"/>
    <property type="match status" value="1"/>
</dbReference>
<feature type="site" description="Transition state stabilizer" evidence="11">
    <location>
        <position position="266"/>
    </location>
</feature>
<dbReference type="Pfam" id="PF02542">
    <property type="entry name" value="YgbB"/>
    <property type="match status" value="1"/>
</dbReference>
<dbReference type="Gene3D" id="3.30.1330.50">
    <property type="entry name" value="2-C-methyl-D-erythritol 2,4-cyclodiphosphate synthase"/>
    <property type="match status" value="1"/>
</dbReference>